<dbReference type="EMBL" id="UOEC01000176">
    <property type="protein sequence ID" value="VAW00472.1"/>
    <property type="molecule type" value="Genomic_DNA"/>
</dbReference>
<evidence type="ECO:0000256" key="1">
    <source>
        <dbReference type="ARBA" id="ARBA00023002"/>
    </source>
</evidence>
<sequence length="434" mass="47139">MTEKFDVIIIGAGIIGTCIAFELSKKGYKTLNIDKNPAVGYGSTSSSCAVIRTFYSTADASALAYEGWHYWRNWGDYVGNNIESPLITYRNCGCLLYKTAGNNKLAGVPPIMDAINCPYEHLTAAQVKQRLPIIDTHRFEPVKQVEDDGFAEPTGSELYGGIFFPVGGYVNDPQLATVNVKEAAVKQGTQFLFNAQVVEIRQQQGRTSGVLLSNGTEIDAPIVINVAGPHSGKINELAGIGGKTAIKTRPLRQEVASVKAPDGFDYENDGPMCADDDVGTYSRPDAGNHMLIGTVSPPCDKADWADADDFDTNISDQITTQVMRQAQRYSGLQIPSSINGIVALYDVSDDWNPIYDKSDLPGYYMAIGTSGNQFKNAPLVGKIMTAIIQANEAGTNHDTHPGDFHLKNIDWTLPLAMFSRNRKINTDSSFSVLG</sequence>
<dbReference type="InterPro" id="IPR006076">
    <property type="entry name" value="FAD-dep_OxRdtase"/>
</dbReference>
<organism evidence="3">
    <name type="scientific">hydrothermal vent metagenome</name>
    <dbReference type="NCBI Taxonomy" id="652676"/>
    <lineage>
        <taxon>unclassified sequences</taxon>
        <taxon>metagenomes</taxon>
        <taxon>ecological metagenomes</taxon>
    </lineage>
</organism>
<name>A0A3B0SCY9_9ZZZZ</name>
<dbReference type="GO" id="GO:0016491">
    <property type="term" value="F:oxidoreductase activity"/>
    <property type="evidence" value="ECO:0007669"/>
    <property type="project" value="UniProtKB-KW"/>
</dbReference>
<dbReference type="SUPFAM" id="SSF51905">
    <property type="entry name" value="FAD/NAD(P)-binding domain"/>
    <property type="match status" value="1"/>
</dbReference>
<dbReference type="PANTHER" id="PTHR13847:SF287">
    <property type="entry name" value="FAD-DEPENDENT OXIDOREDUCTASE DOMAIN-CONTAINING PROTEIN 1"/>
    <property type="match status" value="1"/>
</dbReference>
<accession>A0A3B0SCY9</accession>
<proteinExistence type="predicted"/>
<evidence type="ECO:0000313" key="3">
    <source>
        <dbReference type="EMBL" id="VAW00472.1"/>
    </source>
</evidence>
<feature type="domain" description="FAD dependent oxidoreductase" evidence="2">
    <location>
        <begin position="6"/>
        <end position="386"/>
    </location>
</feature>
<keyword evidence="1" id="KW-0560">Oxidoreductase</keyword>
<dbReference type="GO" id="GO:0005737">
    <property type="term" value="C:cytoplasm"/>
    <property type="evidence" value="ECO:0007669"/>
    <property type="project" value="TreeGrafter"/>
</dbReference>
<dbReference type="InterPro" id="IPR036188">
    <property type="entry name" value="FAD/NAD-bd_sf"/>
</dbReference>
<dbReference type="Pfam" id="PF01266">
    <property type="entry name" value="DAO"/>
    <property type="match status" value="1"/>
</dbReference>
<reference evidence="3" key="1">
    <citation type="submission" date="2018-06" db="EMBL/GenBank/DDBJ databases">
        <authorList>
            <person name="Zhirakovskaya E."/>
        </authorList>
    </citation>
    <scope>NUCLEOTIDE SEQUENCE</scope>
</reference>
<dbReference type="Gene3D" id="3.50.50.60">
    <property type="entry name" value="FAD/NAD(P)-binding domain"/>
    <property type="match status" value="1"/>
</dbReference>
<evidence type="ECO:0000259" key="2">
    <source>
        <dbReference type="Pfam" id="PF01266"/>
    </source>
</evidence>
<dbReference type="Gene3D" id="3.30.9.10">
    <property type="entry name" value="D-Amino Acid Oxidase, subunit A, domain 2"/>
    <property type="match status" value="1"/>
</dbReference>
<dbReference type="AlphaFoldDB" id="A0A3B0SCY9"/>
<gene>
    <name evidence="3" type="ORF">MNBD_ALPHA08-2095</name>
</gene>
<protein>
    <recommendedName>
        <fullName evidence="2">FAD dependent oxidoreductase domain-containing protein</fullName>
    </recommendedName>
</protein>
<dbReference type="PANTHER" id="PTHR13847">
    <property type="entry name" value="SARCOSINE DEHYDROGENASE-RELATED"/>
    <property type="match status" value="1"/>
</dbReference>